<sequence>MYVCVYMYVCIYIDSASAAGLTAFVVHQIHITLCHRYYIVSLIKLHYIYCFAVVNPYILSSLPDEILNK</sequence>
<name>A0A0L8GPE9_OCTBM</name>
<evidence type="ECO:0000256" key="1">
    <source>
        <dbReference type="SAM" id="Phobius"/>
    </source>
</evidence>
<organism evidence="2">
    <name type="scientific">Octopus bimaculoides</name>
    <name type="common">California two-spotted octopus</name>
    <dbReference type="NCBI Taxonomy" id="37653"/>
    <lineage>
        <taxon>Eukaryota</taxon>
        <taxon>Metazoa</taxon>
        <taxon>Spiralia</taxon>
        <taxon>Lophotrochozoa</taxon>
        <taxon>Mollusca</taxon>
        <taxon>Cephalopoda</taxon>
        <taxon>Coleoidea</taxon>
        <taxon>Octopodiformes</taxon>
        <taxon>Octopoda</taxon>
        <taxon>Incirrata</taxon>
        <taxon>Octopodidae</taxon>
        <taxon>Octopus</taxon>
    </lineage>
</organism>
<proteinExistence type="predicted"/>
<keyword evidence="1" id="KW-0472">Membrane</keyword>
<dbReference type="EMBL" id="KQ421078">
    <property type="protein sequence ID" value="KOF78490.1"/>
    <property type="molecule type" value="Genomic_DNA"/>
</dbReference>
<keyword evidence="1" id="KW-0812">Transmembrane</keyword>
<reference evidence="2" key="1">
    <citation type="submission" date="2015-07" db="EMBL/GenBank/DDBJ databases">
        <title>MeaNS - Measles Nucleotide Surveillance Program.</title>
        <authorList>
            <person name="Tran T."/>
            <person name="Druce J."/>
        </authorList>
    </citation>
    <scope>NUCLEOTIDE SEQUENCE</scope>
    <source>
        <strain evidence="2">UCB-OBI-ISO-001</strain>
        <tissue evidence="2">Gonad</tissue>
    </source>
</reference>
<dbReference type="AlphaFoldDB" id="A0A0L8GPE9"/>
<keyword evidence="1" id="KW-1133">Transmembrane helix</keyword>
<feature type="transmembrane region" description="Helical" evidence="1">
    <location>
        <begin position="6"/>
        <end position="26"/>
    </location>
</feature>
<evidence type="ECO:0000313" key="2">
    <source>
        <dbReference type="EMBL" id="KOF78490.1"/>
    </source>
</evidence>
<accession>A0A0L8GPE9</accession>
<feature type="transmembrane region" description="Helical" evidence="1">
    <location>
        <begin position="38"/>
        <end position="59"/>
    </location>
</feature>
<gene>
    <name evidence="2" type="ORF">OCBIM_22030718mg</name>
</gene>
<protein>
    <submittedName>
        <fullName evidence="2">Uncharacterized protein</fullName>
    </submittedName>
</protein>